<dbReference type="InterPro" id="IPR029045">
    <property type="entry name" value="ClpP/crotonase-like_dom_sf"/>
</dbReference>
<comment type="caution">
    <text evidence="1">The sequence shown here is derived from an EMBL/GenBank/DDBJ whole genome shotgun (WGS) entry which is preliminary data.</text>
</comment>
<name>X0RV93_9ZZZZ</name>
<evidence type="ECO:0000313" key="1">
    <source>
        <dbReference type="EMBL" id="GAF67667.1"/>
    </source>
</evidence>
<reference evidence="1" key="1">
    <citation type="journal article" date="2014" name="Front. Microbiol.">
        <title>High frequency of phylogenetically diverse reductive dehalogenase-homologous genes in deep subseafloor sedimentary metagenomes.</title>
        <authorList>
            <person name="Kawai M."/>
            <person name="Futagami T."/>
            <person name="Toyoda A."/>
            <person name="Takaki Y."/>
            <person name="Nishi S."/>
            <person name="Hori S."/>
            <person name="Arai W."/>
            <person name="Tsubouchi T."/>
            <person name="Morono Y."/>
            <person name="Uchiyama I."/>
            <person name="Ito T."/>
            <person name="Fujiyama A."/>
            <person name="Inagaki F."/>
            <person name="Takami H."/>
        </authorList>
    </citation>
    <scope>NUCLEOTIDE SEQUENCE</scope>
    <source>
        <strain evidence="1">Expedition CK06-06</strain>
    </source>
</reference>
<gene>
    <name evidence="1" type="ORF">S01H1_14607</name>
</gene>
<accession>X0RV93</accession>
<sequence length="74" mass="8234">VAVNAAPASVAIAKRLLWEGVTETPRETMAKEKPLLAWVGKQPDAVEGVRSFLERRPPEWKLRASTDLPEWPGE</sequence>
<dbReference type="Gene3D" id="1.10.12.10">
    <property type="entry name" value="Lyase 2-enoyl-coa Hydratase, Chain A, domain 2"/>
    <property type="match status" value="1"/>
</dbReference>
<dbReference type="EMBL" id="BARS01007606">
    <property type="protein sequence ID" value="GAF67667.1"/>
    <property type="molecule type" value="Genomic_DNA"/>
</dbReference>
<proteinExistence type="predicted"/>
<dbReference type="InterPro" id="IPR014748">
    <property type="entry name" value="Enoyl-CoA_hydra_C"/>
</dbReference>
<dbReference type="SUPFAM" id="SSF52096">
    <property type="entry name" value="ClpP/crotonase"/>
    <property type="match status" value="1"/>
</dbReference>
<evidence type="ECO:0008006" key="2">
    <source>
        <dbReference type="Google" id="ProtNLM"/>
    </source>
</evidence>
<organism evidence="1">
    <name type="scientific">marine sediment metagenome</name>
    <dbReference type="NCBI Taxonomy" id="412755"/>
    <lineage>
        <taxon>unclassified sequences</taxon>
        <taxon>metagenomes</taxon>
        <taxon>ecological metagenomes</taxon>
    </lineage>
</organism>
<dbReference type="AlphaFoldDB" id="X0RV93"/>
<feature type="non-terminal residue" evidence="1">
    <location>
        <position position="1"/>
    </location>
</feature>
<protein>
    <recommendedName>
        <fullName evidence="2">Enoyl-CoA hydratase</fullName>
    </recommendedName>
</protein>